<sequence length="635" mass="70218">MGLVEDEPVHLRIRSAHPGQRDTDCIDLTVMPFNTWQMIKKQMREHRSGLRAIPDHNIRLLHKGIELRNRHCVETYIKNSTAFSPAEIQFVLLDQGDRMDSEAKDIGMYRDEQVPTRSSLLELVNEISDAMRTGIKPKLTEDGTGATYMLRGASSGKTLAVFKPKDEEAFAPNNPRGYVAEENSPSLRQGVCSTQQAAREVAAYLLDHKQFAGVPPTTMVHAKHPSFVNPNKKVAWKIGAFQEFVHSQGTCGDYGRQMFSVPSVHAIGILDVRLVNLDRNDGNLLVAIENRRPKLIPIDHGLSLPDRLEVYTCDLVWMEWPQAREPFGAKELEYIRALDGARDAVSIERQVGVRRECLRLMEVTTMLLQKGAEHGLTLHQIGLIMYREDRCSEDESPVQPSVLEKMITRCVDSALAAVGEGHGTVSSTVESLDLDSIRACSPIRRQVSPGHSFPACPSPLPSPMISPAVCNFKADLHLPPLDDADDEFDLQCTEFDFGRAASPEGRGDHDGRSGDHQDESPDETVALRKVRGSAARHRQHLSVRPSALGASGASREGSGKDASSAIFARPNLDGSKWSHRLEQAFKRHFEVQLTDYFKKHFANASSKPAGDDGKAETKAESSLASAFGVRPSDVD</sequence>
<keyword evidence="5" id="KW-0067">ATP-binding</keyword>
<evidence type="ECO:0000256" key="4">
    <source>
        <dbReference type="ARBA" id="ARBA00022777"/>
    </source>
</evidence>
<evidence type="ECO:0000256" key="6">
    <source>
        <dbReference type="SAM" id="MobiDB-lite"/>
    </source>
</evidence>
<accession>A0ABP0NR20</accession>
<dbReference type="PANTHER" id="PTHR45800:SF11">
    <property type="entry name" value="PHOSPHATIDYLINOSITOL 3-KINASE-RELATED PROTEIN KINASE"/>
    <property type="match status" value="1"/>
</dbReference>
<keyword evidence="4" id="KW-0418">Kinase</keyword>
<dbReference type="PROSITE" id="PS50290">
    <property type="entry name" value="PI3_4_KINASE_3"/>
    <property type="match status" value="1"/>
</dbReference>
<protein>
    <recommendedName>
        <fullName evidence="7">PI3K/PI4K catalytic domain-containing protein</fullName>
    </recommendedName>
</protein>
<evidence type="ECO:0000313" key="8">
    <source>
        <dbReference type="EMBL" id="CAK9066252.1"/>
    </source>
</evidence>
<feature type="compositionally biased region" description="Basic and acidic residues" evidence="6">
    <location>
        <begin position="609"/>
        <end position="619"/>
    </location>
</feature>
<evidence type="ECO:0000313" key="9">
    <source>
        <dbReference type="Proteomes" id="UP001642484"/>
    </source>
</evidence>
<keyword evidence="2" id="KW-0808">Transferase</keyword>
<organism evidence="8 9">
    <name type="scientific">Durusdinium trenchii</name>
    <dbReference type="NCBI Taxonomy" id="1381693"/>
    <lineage>
        <taxon>Eukaryota</taxon>
        <taxon>Sar</taxon>
        <taxon>Alveolata</taxon>
        <taxon>Dinophyceae</taxon>
        <taxon>Suessiales</taxon>
        <taxon>Symbiodiniaceae</taxon>
        <taxon>Durusdinium</taxon>
    </lineage>
</organism>
<dbReference type="InterPro" id="IPR044571">
    <property type="entry name" value="P4KG1-8"/>
</dbReference>
<proteinExistence type="inferred from homology"/>
<gene>
    <name evidence="8" type="ORF">CCMP2556_LOCUS32530</name>
</gene>
<comment type="similarity">
    <text evidence="1">Belongs to the PI3/PI4-kinase family. Type II PI4K subfamily.</text>
</comment>
<evidence type="ECO:0000256" key="2">
    <source>
        <dbReference type="ARBA" id="ARBA00022679"/>
    </source>
</evidence>
<name>A0ABP0NR20_9DINO</name>
<feature type="compositionally biased region" description="Basic and acidic residues" evidence="6">
    <location>
        <begin position="505"/>
        <end position="519"/>
    </location>
</feature>
<keyword evidence="9" id="KW-1185">Reference proteome</keyword>
<dbReference type="EMBL" id="CAXAMN010022084">
    <property type="protein sequence ID" value="CAK9066252.1"/>
    <property type="molecule type" value="Genomic_DNA"/>
</dbReference>
<feature type="region of interest" description="Disordered" evidence="6">
    <location>
        <begin position="603"/>
        <end position="635"/>
    </location>
</feature>
<dbReference type="Pfam" id="PF00454">
    <property type="entry name" value="PI3_PI4_kinase"/>
    <property type="match status" value="1"/>
</dbReference>
<feature type="domain" description="PI3K/PI4K catalytic" evidence="7">
    <location>
        <begin position="134"/>
        <end position="415"/>
    </location>
</feature>
<dbReference type="Proteomes" id="UP001642484">
    <property type="component" value="Unassembled WGS sequence"/>
</dbReference>
<evidence type="ECO:0000256" key="5">
    <source>
        <dbReference type="ARBA" id="ARBA00022840"/>
    </source>
</evidence>
<dbReference type="InterPro" id="IPR000403">
    <property type="entry name" value="PI3/4_kinase_cat_dom"/>
</dbReference>
<keyword evidence="3" id="KW-0547">Nucleotide-binding</keyword>
<dbReference type="PANTHER" id="PTHR45800">
    <property type="entry name" value="PHOSPHATIDYLINOSITOL 4-KINASE GAMMA"/>
    <property type="match status" value="1"/>
</dbReference>
<evidence type="ECO:0000256" key="1">
    <source>
        <dbReference type="ARBA" id="ARBA00008941"/>
    </source>
</evidence>
<evidence type="ECO:0000256" key="3">
    <source>
        <dbReference type="ARBA" id="ARBA00022741"/>
    </source>
</evidence>
<reference evidence="8 9" key="1">
    <citation type="submission" date="2024-02" db="EMBL/GenBank/DDBJ databases">
        <authorList>
            <person name="Chen Y."/>
            <person name="Shah S."/>
            <person name="Dougan E. K."/>
            <person name="Thang M."/>
            <person name="Chan C."/>
        </authorList>
    </citation>
    <scope>NUCLEOTIDE SEQUENCE [LARGE SCALE GENOMIC DNA]</scope>
</reference>
<feature type="region of interest" description="Disordered" evidence="6">
    <location>
        <begin position="499"/>
        <end position="562"/>
    </location>
</feature>
<feature type="compositionally biased region" description="Basic residues" evidence="6">
    <location>
        <begin position="528"/>
        <end position="541"/>
    </location>
</feature>
<evidence type="ECO:0000259" key="7">
    <source>
        <dbReference type="PROSITE" id="PS50290"/>
    </source>
</evidence>
<comment type="caution">
    <text evidence="8">The sequence shown here is derived from an EMBL/GenBank/DDBJ whole genome shotgun (WGS) entry which is preliminary data.</text>
</comment>